<evidence type="ECO:0000256" key="1">
    <source>
        <dbReference type="PROSITE-ProRule" id="PRU00175"/>
    </source>
</evidence>
<dbReference type="Gene3D" id="3.30.40.10">
    <property type="entry name" value="Zinc/RING finger domain, C3HC4 (zinc finger)"/>
    <property type="match status" value="1"/>
</dbReference>
<dbReference type="GO" id="GO:0008270">
    <property type="term" value="F:zinc ion binding"/>
    <property type="evidence" value="ECO:0007669"/>
    <property type="project" value="UniProtKB-KW"/>
</dbReference>
<feature type="compositionally biased region" description="Pro residues" evidence="2">
    <location>
        <begin position="149"/>
        <end position="158"/>
    </location>
</feature>
<dbReference type="SUPFAM" id="SSF57850">
    <property type="entry name" value="RING/U-box"/>
    <property type="match status" value="1"/>
</dbReference>
<keyword evidence="3" id="KW-0472">Membrane</keyword>
<protein>
    <recommendedName>
        <fullName evidence="4">RING-type domain-containing protein</fullName>
    </recommendedName>
</protein>
<evidence type="ECO:0000259" key="4">
    <source>
        <dbReference type="PROSITE" id="PS50089"/>
    </source>
</evidence>
<organism evidence="6">
    <name type="scientific">Aureococcus anophagefferens</name>
    <name type="common">Harmful bloom alga</name>
    <dbReference type="NCBI Taxonomy" id="44056"/>
    <lineage>
        <taxon>Eukaryota</taxon>
        <taxon>Sar</taxon>
        <taxon>Stramenopiles</taxon>
        <taxon>Ochrophyta</taxon>
        <taxon>Pelagophyceae</taxon>
        <taxon>Pelagomonadales</taxon>
        <taxon>Pelagomonadaceae</taxon>
        <taxon>Aureococcus</taxon>
    </lineage>
</organism>
<evidence type="ECO:0000256" key="3">
    <source>
        <dbReference type="SAM" id="Phobius"/>
    </source>
</evidence>
<dbReference type="SUPFAM" id="SSF53474">
    <property type="entry name" value="alpha/beta-Hydrolases"/>
    <property type="match status" value="1"/>
</dbReference>
<dbReference type="SMART" id="SM00184">
    <property type="entry name" value="RING"/>
    <property type="match status" value="1"/>
</dbReference>
<evidence type="ECO:0000313" key="6">
    <source>
        <dbReference type="Proteomes" id="UP000002729"/>
    </source>
</evidence>
<accession>F0YFG0</accession>
<dbReference type="InParanoid" id="F0YFG0"/>
<sequence>MRRTLRGPALTIEPNSVVRIRFLKATTFVLALLALIAAACAAAADGRHHREVLRCTRHASRSKRLEDNDCVLTETPRGVDRLFEKRRRSSFEIAGAELRLEMSNALRTRTLRRRCNSSDADAVREVVAAMARDIEAGGVPAKKGRGPPQRAPRAPPRPANRAKFDPEAAWRGAAPSLIAVVVSDESGGEHVVHVFDDAARAADALEAVQAYLGASARDTGAPVSLALRFDDSGADEVLVFLCLVLLACAMARPALETTTFDTTTEVVSIKRRNLFGVMTFDLCVAFENVDALAVTEHGAHHLAVARPQEATPDDLLATLASANRIHGAPLPGVIRAAARVGARREYGLRLSLNAFGGKQPETADFVRRCLDVDLSFGDKFADSAALKRAVEAANASLLAAFANESARPAKPVESSECAVCLVHRKDAVLAPCGHMCACFRCATRLHRQQDKCPICRATIEHVVKGLRIATYCVRAANPVAFVVLAHGYRVCARYEWLCATAEGGPHEKWAGSLPERLAASDVSVFMLDHQSHGDSEGLYGDVGPCVESLDDLARDALQLAAAAAAEYPTLPRFLVGSSMGGAIAARCAKLGGKFDGIVFHSPMLYLDDFPSSFSRTVALYALAAAKKLLGPAGETFHTAENAIPSHAREALTEPTFYHGPMLAGTLYACAAAMAGFMDDGGLEDLGCRALLVLHSRADAMCSLAGSEALFERAGAARRTLVVLKGLGGAEPGLLREAGAVSDDLSMASSCGSESRSSLALAGGSDESCHSLPLRRHRRKQFSRRDAPDPVDWLGRFRQNPLIVSIIGIAHVVGLRRVATTFTRLSSSLNVVDLDDTLDDTLDERDYPDGSELLDDGFGFYVAITPPTSRAGSIDASFCAVRRVSSAAAGVQPAMDFLDFEDNRVAEILEQVENGTLAAEDGVIELLDEEDLLQELRANADLVTFFRDHPEAVVACALVRDGEGQSGDTETLEPDKPTRRDRRGGVAAEVLTGEDGACSSVAEACAACDGCWGRLAAFLDDDDDDDATPMRANRWERVLAALLRSGRFATTNALGRADFLQGLPKRLASSWAAGQVGAMMLRDAFGGKLVACAAPPPFLRASAAALGDGRGARNGRTMFLGALADAAARGRCAAALAGDPETLAALVAAAEATAEACDVLSALVAAVADDRSLRRVVAGAVAPRRTALLLRPDAPRGEVGADLLARARLLRAAARCAGVADALAAPDALNFYVDRFFDLPACTMLHNAVTAAVLAVLADEPRRADAAAVLDALLFRTGECAHSDDASRGLLKRAAHAIRVARADGRHVTLSRDANLVVIAEAVCAALRQDPDDGGDREPLIPDLLFRRRPELDAWLHFAASVLSLETARKVVLAEPPKSSFRDSSPLTRRSRVMRVAALALLLALGRVGGEACGGDALLEVHEELDHGDVCRSVRDRSSWSCPADCAPAEGREAPYCVNGHGAPCRSAARRDAPTCGGGGRPVFAARRDRGDVCRKKRKIGCPSDCVPRGRDDCAHPFTGAPCRTGLRGLCPNLEAHDEVDHGDVCRGDDEWHCPPDCRPADGRPFCANATGAGACRSGLRPAAALAGRTACAECSDAQWAPLTARPARNDSRATAELVVAHCAGNVGWVNFVAAELRDCGVDVRDVYVYSKCGDAEGARRKLPDARVERLSNVGGEHHTYAHHLFRRVSSGAPLHQVVLFFKDEDLAPELRKLAAPVCATAHAALGHVGFGCGRRPAAGGSALHMMNELADFDPGRDRGGKQGRELPRLLFGRHNGTHAPARHEALPLRAWLQTQTLLAPLLDRVVVAVCYGGIFGVHRSRVAKIARATWRTLERTLYTHERSSNALMERTWAALLAREQPAKRYKRALCAARRRGDDGVLDGCACGCACDAASGECADPKARGVLPGWGLEMPYGATCGAGAPCDLRGPAPAPAFEGAMSHRATPRPPETVDVVVAAYDRPAAPMVASLLRALPYRAVHVRVFSYCKRAGGCAAGDAAALRRLAGDRGGRRVQIFTEQLPNVGRCDHTYLAHVARTYDDLANATFFLKDTTVWHDHLGAMANAFCARRQGREARAFELPTYKSEQCARFGNCYADEAYARAATRPVGAWIDAHLGGGGGDPFPTCLGGLFAAGRHALRRRPKATYEALARELAAGDSLEAGHYMERAWLPLLGVVDDVPAVATRLVVYAVDAAGAAGGPRRFDGLALPKRGEAARGYVVDRRLFTDDTDVLAKPPRGWAATRMDWRSTWNSRRLHALALQAMPHREPALHGYDVSLYVDAAARGVDVDAAVAAVYANLERPAIGLRPRRVLGRVAGGELASGLVEEARLSDDPPDAEAVAKAQAFVAAKLRELAKRGNSPPSTAFDGAFVLRRTCDAAAAFGDAWFDYAAAAGPQFGDVALHFAAAAFRADVASTDRPIVDPRPAMSSAAPRRRAPVATWVFLATGDASPAWVAMTKRAVVSALERTSLKPVCVFWGPRSAPLALWLAARGVEVVHHAPLWLPLLERALNTTAGRRNVKFSPLYASPRSLASTFLRVDVPLLLDPAVHGDVVLYADTDVLFLDGVAFGAAAPEFFSLGAETPRAPNYGNAGVMLLNLAGLRRTYAAFLDWIFSPENVDRGLHFGDYGPGDQGAYASFYRGRFDVANWPAFNWRPYWPYAPGRASLLHFHGPKPDDYRDFLRDGGAGSPLHAGILARCDAHPWVVEPGYPGGKRDGTPDHCARWMALYDCAADDVAERRAAPPSPDCVSLLRRHAIHRATTTWRGVVAAALAAVVAALAFWRRHQSRPRAVSDDTQMAKAL</sequence>
<dbReference type="eggNOG" id="KOG1455">
    <property type="taxonomic scope" value="Eukaryota"/>
</dbReference>
<proteinExistence type="predicted"/>
<dbReference type="Pfam" id="PF13920">
    <property type="entry name" value="zf-C3HC4_3"/>
    <property type="match status" value="1"/>
</dbReference>
<keyword evidence="6" id="KW-1185">Reference proteome</keyword>
<dbReference type="InterPro" id="IPR029058">
    <property type="entry name" value="AB_hydrolase_fold"/>
</dbReference>
<feature type="region of interest" description="Disordered" evidence="2">
    <location>
        <begin position="137"/>
        <end position="162"/>
    </location>
</feature>
<keyword evidence="3" id="KW-0812">Transmembrane</keyword>
<keyword evidence="1" id="KW-0862">Zinc</keyword>
<feature type="domain" description="RING-type" evidence="4">
    <location>
        <begin position="417"/>
        <end position="456"/>
    </location>
</feature>
<keyword evidence="3" id="KW-1133">Transmembrane helix</keyword>
<dbReference type="InterPro" id="IPR013083">
    <property type="entry name" value="Znf_RING/FYVE/PHD"/>
</dbReference>
<reference evidence="5 6" key="1">
    <citation type="journal article" date="2011" name="Proc. Natl. Acad. Sci. U.S.A.">
        <title>Niche of harmful alga Aureococcus anophagefferens revealed through ecogenomics.</title>
        <authorList>
            <person name="Gobler C.J."/>
            <person name="Berry D.L."/>
            <person name="Dyhrman S.T."/>
            <person name="Wilhelm S.W."/>
            <person name="Salamov A."/>
            <person name="Lobanov A.V."/>
            <person name="Zhang Y."/>
            <person name="Collier J.L."/>
            <person name="Wurch L.L."/>
            <person name="Kustka A.B."/>
            <person name="Dill B.D."/>
            <person name="Shah M."/>
            <person name="VerBerkmoes N.C."/>
            <person name="Kuo A."/>
            <person name="Terry A."/>
            <person name="Pangilinan J."/>
            <person name="Lindquist E.A."/>
            <person name="Lucas S."/>
            <person name="Paulsen I.T."/>
            <person name="Hattenrath-Lehmann T.K."/>
            <person name="Talmage S.C."/>
            <person name="Walker E.A."/>
            <person name="Koch F."/>
            <person name="Burson A.M."/>
            <person name="Marcoval M.A."/>
            <person name="Tang Y.Z."/>
            <person name="Lecleir G.R."/>
            <person name="Coyne K.J."/>
            <person name="Berg G.M."/>
            <person name="Bertrand E.M."/>
            <person name="Saito M.A."/>
            <person name="Gladyshev V.N."/>
            <person name="Grigoriev I.V."/>
        </authorList>
    </citation>
    <scope>NUCLEOTIDE SEQUENCE [LARGE SCALE GENOMIC DNA]</scope>
    <source>
        <strain evidence="6">CCMP 1984</strain>
    </source>
</reference>
<dbReference type="Proteomes" id="UP000002729">
    <property type="component" value="Unassembled WGS sequence"/>
</dbReference>
<dbReference type="InterPro" id="IPR051044">
    <property type="entry name" value="MAG_DAG_Lipase"/>
</dbReference>
<feature type="region of interest" description="Disordered" evidence="2">
    <location>
        <begin position="962"/>
        <end position="983"/>
    </location>
</feature>
<dbReference type="GeneID" id="20228509"/>
<dbReference type="EMBL" id="GL833136">
    <property type="protein sequence ID" value="EGB06259.1"/>
    <property type="molecule type" value="Genomic_DNA"/>
</dbReference>
<dbReference type="InterPro" id="IPR001841">
    <property type="entry name" value="Znf_RING"/>
</dbReference>
<evidence type="ECO:0000256" key="2">
    <source>
        <dbReference type="SAM" id="MobiDB-lite"/>
    </source>
</evidence>
<keyword evidence="1" id="KW-0479">Metal-binding</keyword>
<dbReference type="PANTHER" id="PTHR11614">
    <property type="entry name" value="PHOSPHOLIPASE-RELATED"/>
    <property type="match status" value="1"/>
</dbReference>
<feature type="transmembrane region" description="Helical" evidence="3">
    <location>
        <begin position="2762"/>
        <end position="2781"/>
    </location>
</feature>
<dbReference type="PROSITE" id="PS50089">
    <property type="entry name" value="ZF_RING_2"/>
    <property type="match status" value="1"/>
</dbReference>
<dbReference type="KEGG" id="aaf:AURANDRAFT_72029"/>
<dbReference type="RefSeq" id="XP_009039206.1">
    <property type="nucleotide sequence ID" value="XM_009040958.1"/>
</dbReference>
<dbReference type="Pfam" id="PF12146">
    <property type="entry name" value="Hydrolase_4"/>
    <property type="match status" value="1"/>
</dbReference>
<dbReference type="OrthoDB" id="206489at2759"/>
<dbReference type="Gene3D" id="3.40.50.1820">
    <property type="entry name" value="alpha/beta hydrolase"/>
    <property type="match status" value="1"/>
</dbReference>
<gene>
    <name evidence="5" type="ORF">AURANDRAFT_72029</name>
</gene>
<dbReference type="SUPFAM" id="SSF53448">
    <property type="entry name" value="Nucleotide-diphospho-sugar transferases"/>
    <property type="match status" value="1"/>
</dbReference>
<name>F0YFG0_AURAN</name>
<evidence type="ECO:0000313" key="5">
    <source>
        <dbReference type="EMBL" id="EGB06259.1"/>
    </source>
</evidence>
<keyword evidence="1" id="KW-0863">Zinc-finger</keyword>
<dbReference type="InterPro" id="IPR022742">
    <property type="entry name" value="Hydrolase_4"/>
</dbReference>
<dbReference type="InterPro" id="IPR029044">
    <property type="entry name" value="Nucleotide-diphossugar_trans"/>
</dbReference>
<dbReference type="Gene3D" id="3.90.550.10">
    <property type="entry name" value="Spore Coat Polysaccharide Biosynthesis Protein SpsA, Chain A"/>
    <property type="match status" value="1"/>
</dbReference>